<gene>
    <name evidence="1" type="ORF">FA13DRAFT_1743588</name>
</gene>
<protein>
    <submittedName>
        <fullName evidence="1">Uncharacterized protein</fullName>
    </submittedName>
</protein>
<dbReference type="Proteomes" id="UP000298030">
    <property type="component" value="Unassembled WGS sequence"/>
</dbReference>
<keyword evidence="2" id="KW-1185">Reference proteome</keyword>
<name>A0A4Y7SEI3_COPMI</name>
<dbReference type="AlphaFoldDB" id="A0A4Y7SEI3"/>
<sequence length="53" mass="5846">MNDARYQTSVPTEEDEEQAILGQVGMERGNVTCASSTILSAQLQLVPAFERFL</sequence>
<reference evidence="1 2" key="1">
    <citation type="journal article" date="2019" name="Nat. Ecol. Evol.">
        <title>Megaphylogeny resolves global patterns of mushroom evolution.</title>
        <authorList>
            <person name="Varga T."/>
            <person name="Krizsan K."/>
            <person name="Foldi C."/>
            <person name="Dima B."/>
            <person name="Sanchez-Garcia M."/>
            <person name="Sanchez-Ramirez S."/>
            <person name="Szollosi G.J."/>
            <person name="Szarkandi J.G."/>
            <person name="Papp V."/>
            <person name="Albert L."/>
            <person name="Andreopoulos W."/>
            <person name="Angelini C."/>
            <person name="Antonin V."/>
            <person name="Barry K.W."/>
            <person name="Bougher N.L."/>
            <person name="Buchanan P."/>
            <person name="Buyck B."/>
            <person name="Bense V."/>
            <person name="Catcheside P."/>
            <person name="Chovatia M."/>
            <person name="Cooper J."/>
            <person name="Damon W."/>
            <person name="Desjardin D."/>
            <person name="Finy P."/>
            <person name="Geml J."/>
            <person name="Haridas S."/>
            <person name="Hughes K."/>
            <person name="Justo A."/>
            <person name="Karasinski D."/>
            <person name="Kautmanova I."/>
            <person name="Kiss B."/>
            <person name="Kocsube S."/>
            <person name="Kotiranta H."/>
            <person name="LaButti K.M."/>
            <person name="Lechner B.E."/>
            <person name="Liimatainen K."/>
            <person name="Lipzen A."/>
            <person name="Lukacs Z."/>
            <person name="Mihaltcheva S."/>
            <person name="Morgado L.N."/>
            <person name="Niskanen T."/>
            <person name="Noordeloos M.E."/>
            <person name="Ohm R.A."/>
            <person name="Ortiz-Santana B."/>
            <person name="Ovrebo C."/>
            <person name="Racz N."/>
            <person name="Riley R."/>
            <person name="Savchenko A."/>
            <person name="Shiryaev A."/>
            <person name="Soop K."/>
            <person name="Spirin V."/>
            <person name="Szebenyi C."/>
            <person name="Tomsovsky M."/>
            <person name="Tulloss R.E."/>
            <person name="Uehling J."/>
            <person name="Grigoriev I.V."/>
            <person name="Vagvolgyi C."/>
            <person name="Papp T."/>
            <person name="Martin F.M."/>
            <person name="Miettinen O."/>
            <person name="Hibbett D.S."/>
            <person name="Nagy L.G."/>
        </authorList>
    </citation>
    <scope>NUCLEOTIDE SEQUENCE [LARGE SCALE GENOMIC DNA]</scope>
    <source>
        <strain evidence="1 2">FP101781</strain>
    </source>
</reference>
<proteinExistence type="predicted"/>
<dbReference type="EMBL" id="QPFP01000159">
    <property type="protein sequence ID" value="TEB20033.1"/>
    <property type="molecule type" value="Genomic_DNA"/>
</dbReference>
<organism evidence="1 2">
    <name type="scientific">Coprinellus micaceus</name>
    <name type="common">Glistening ink-cap mushroom</name>
    <name type="synonym">Coprinus micaceus</name>
    <dbReference type="NCBI Taxonomy" id="71717"/>
    <lineage>
        <taxon>Eukaryota</taxon>
        <taxon>Fungi</taxon>
        <taxon>Dikarya</taxon>
        <taxon>Basidiomycota</taxon>
        <taxon>Agaricomycotina</taxon>
        <taxon>Agaricomycetes</taxon>
        <taxon>Agaricomycetidae</taxon>
        <taxon>Agaricales</taxon>
        <taxon>Agaricineae</taxon>
        <taxon>Psathyrellaceae</taxon>
        <taxon>Coprinellus</taxon>
    </lineage>
</organism>
<accession>A0A4Y7SEI3</accession>
<comment type="caution">
    <text evidence="1">The sequence shown here is derived from an EMBL/GenBank/DDBJ whole genome shotgun (WGS) entry which is preliminary data.</text>
</comment>
<evidence type="ECO:0000313" key="2">
    <source>
        <dbReference type="Proteomes" id="UP000298030"/>
    </source>
</evidence>
<evidence type="ECO:0000313" key="1">
    <source>
        <dbReference type="EMBL" id="TEB20033.1"/>
    </source>
</evidence>